<dbReference type="GO" id="GO:0003677">
    <property type="term" value="F:DNA binding"/>
    <property type="evidence" value="ECO:0007669"/>
    <property type="project" value="InterPro"/>
</dbReference>
<dbReference type="PANTHER" id="PTHR33055">
    <property type="entry name" value="TRANSPOSASE FOR INSERTION SEQUENCE ELEMENT IS1111A"/>
    <property type="match status" value="1"/>
</dbReference>
<dbReference type="RefSeq" id="WP_137685354.1">
    <property type="nucleotide sequence ID" value="NZ_BIXZ01000013.1"/>
</dbReference>
<dbReference type="InterPro" id="IPR003346">
    <property type="entry name" value="Transposase_20"/>
</dbReference>
<dbReference type="OrthoDB" id="220158at2157"/>
<feature type="domain" description="Transposase IS116/IS110/IS902 C-terminal" evidence="3">
    <location>
        <begin position="212"/>
        <end position="298"/>
    </location>
</feature>
<dbReference type="InterPro" id="IPR047650">
    <property type="entry name" value="Transpos_IS110"/>
</dbReference>
<dbReference type="EMBL" id="BIXZ01000013">
    <property type="protein sequence ID" value="GCF15955.1"/>
    <property type="molecule type" value="Genomic_DNA"/>
</dbReference>
<dbReference type="NCBIfam" id="NF033542">
    <property type="entry name" value="transpos_IS110"/>
    <property type="match status" value="1"/>
</dbReference>
<name>A0A4C2ENT3_9EURY</name>
<evidence type="ECO:0000313" key="4">
    <source>
        <dbReference type="EMBL" id="GCF15955.1"/>
    </source>
</evidence>
<gene>
    <name evidence="4" type="ORF">Harman_38900</name>
</gene>
<dbReference type="GO" id="GO:0004803">
    <property type="term" value="F:transposase activity"/>
    <property type="evidence" value="ECO:0007669"/>
    <property type="project" value="InterPro"/>
</dbReference>
<dbReference type="InterPro" id="IPR002525">
    <property type="entry name" value="Transp_IS110-like_N"/>
</dbReference>
<evidence type="ECO:0000256" key="1">
    <source>
        <dbReference type="SAM" id="Coils"/>
    </source>
</evidence>
<feature type="domain" description="Transposase IS110-like N-terminal" evidence="2">
    <location>
        <begin position="3"/>
        <end position="143"/>
    </location>
</feature>
<evidence type="ECO:0000259" key="2">
    <source>
        <dbReference type="Pfam" id="PF01548"/>
    </source>
</evidence>
<dbReference type="Pfam" id="PF02371">
    <property type="entry name" value="Transposase_20"/>
    <property type="match status" value="1"/>
</dbReference>
<accession>A0A4C2ENT3</accession>
<keyword evidence="5" id="KW-1185">Reference proteome</keyword>
<dbReference type="AlphaFoldDB" id="A0A4C2ENT3"/>
<proteinExistence type="predicted"/>
<keyword evidence="1" id="KW-0175">Coiled coil</keyword>
<feature type="coiled-coil region" evidence="1">
    <location>
        <begin position="173"/>
        <end position="207"/>
    </location>
</feature>
<dbReference type="Proteomes" id="UP000304382">
    <property type="component" value="Unassembled WGS sequence"/>
</dbReference>
<evidence type="ECO:0000259" key="3">
    <source>
        <dbReference type="Pfam" id="PF02371"/>
    </source>
</evidence>
<evidence type="ECO:0000313" key="5">
    <source>
        <dbReference type="Proteomes" id="UP000304382"/>
    </source>
</evidence>
<dbReference type="Pfam" id="PF01548">
    <property type="entry name" value="DEDD_Tnp_IS110"/>
    <property type="match status" value="1"/>
</dbReference>
<sequence>MYLGIDVHKRDAQVAVIDEAGEIVEEVRVANANLDDLAQRYAGAEAVIEATTNYYHIHDMLSEHLDVTVAHPGKLSLIANADKKTDRVDAKELARMGRLNSVPESYVPTDEIREARALVRGRQKLVENRTDYANKIHGLLSEHGITQEIKPLSVSGRESLRDLSLPTPWDSLLESYLEVIETLTEEIETLTEEIESLEETIEERAGSLEETQLLMTIPGVSYYSALMIYGEVGEIERFDRDKEVVSYAGLNPVIRKSGDSRIEGGISKRGSRQLRWILVQCARTAVHTCKDAYLKRFYDRLAGKKGSQKAIVATARKLLVSIFHMLNREEVYDPPGVSA</sequence>
<protein>
    <submittedName>
        <fullName evidence="4">IS110 family transposase</fullName>
    </submittedName>
</protein>
<dbReference type="GO" id="GO:0006313">
    <property type="term" value="P:DNA transposition"/>
    <property type="evidence" value="ECO:0007669"/>
    <property type="project" value="InterPro"/>
</dbReference>
<dbReference type="PANTHER" id="PTHR33055:SF13">
    <property type="entry name" value="TRANSPOSASE"/>
    <property type="match status" value="1"/>
</dbReference>
<reference evidence="4 5" key="1">
    <citation type="submission" date="2019-02" db="EMBL/GenBank/DDBJ databases">
        <title>Haloarcula mannanilyticum sp. nov., a mannan degrading haloarchaeon isolated from commercial salt.</title>
        <authorList>
            <person name="Enomoto S."/>
            <person name="Shimane Y."/>
            <person name="Kamekura M."/>
            <person name="Ito T."/>
            <person name="Moriya O."/>
            <person name="Ihara K."/>
            <person name="Takahashi-Ando N."/>
            <person name="Fukushima Y."/>
            <person name="Yoshida Y."/>
            <person name="Usama R."/>
            <person name="Takai K."/>
            <person name="Minegishi H."/>
        </authorList>
    </citation>
    <scope>NUCLEOTIDE SEQUENCE [LARGE SCALE GENOMIC DNA]</scope>
    <source>
        <strain evidence="4 5">MD130-1</strain>
    </source>
</reference>
<organism evidence="4 5">
    <name type="scientific">Haloarcula mannanilytica</name>
    <dbReference type="NCBI Taxonomy" id="2509225"/>
    <lineage>
        <taxon>Archaea</taxon>
        <taxon>Methanobacteriati</taxon>
        <taxon>Methanobacteriota</taxon>
        <taxon>Stenosarchaea group</taxon>
        <taxon>Halobacteria</taxon>
        <taxon>Halobacteriales</taxon>
        <taxon>Haloarculaceae</taxon>
        <taxon>Haloarcula</taxon>
    </lineage>
</organism>
<comment type="caution">
    <text evidence="4">The sequence shown here is derived from an EMBL/GenBank/DDBJ whole genome shotgun (WGS) entry which is preliminary data.</text>
</comment>